<evidence type="ECO:0000313" key="4">
    <source>
        <dbReference type="EMBL" id="MCT2594373.1"/>
    </source>
</evidence>
<dbReference type="SUPFAM" id="SSF89796">
    <property type="entry name" value="CoA-transferase family III (CaiB/BaiF)"/>
    <property type="match status" value="1"/>
</dbReference>
<gene>
    <name evidence="4" type="ORF">LHJ74_31455</name>
</gene>
<keyword evidence="2 4" id="KW-0808">Transferase</keyword>
<feature type="region of interest" description="Disordered" evidence="3">
    <location>
        <begin position="1"/>
        <end position="29"/>
    </location>
</feature>
<comment type="similarity">
    <text evidence="1">Belongs to the CoA-transferase III family.</text>
</comment>
<dbReference type="InterPro" id="IPR050509">
    <property type="entry name" value="CoA-transferase_III"/>
</dbReference>
<evidence type="ECO:0000256" key="3">
    <source>
        <dbReference type="SAM" id="MobiDB-lite"/>
    </source>
</evidence>
<dbReference type="PANTHER" id="PTHR48228:SF6">
    <property type="entry name" value="L-CARNITINE COA-TRANSFERASE"/>
    <property type="match status" value="1"/>
</dbReference>
<protein>
    <submittedName>
        <fullName evidence="4">CoA transferase</fullName>
    </submittedName>
</protein>
<name>A0ABT2K2H8_9ACTN</name>
<dbReference type="Gene3D" id="3.40.50.10540">
    <property type="entry name" value="Crotonobetainyl-coa:carnitine coa-transferase, domain 1"/>
    <property type="match status" value="1"/>
</dbReference>
<dbReference type="Pfam" id="PF02515">
    <property type="entry name" value="CoA_transf_3"/>
    <property type="match status" value="1"/>
</dbReference>
<keyword evidence="5" id="KW-1185">Reference proteome</keyword>
<dbReference type="PANTHER" id="PTHR48228">
    <property type="entry name" value="SUCCINYL-COA--D-CITRAMALATE COA-TRANSFERASE"/>
    <property type="match status" value="1"/>
</dbReference>
<dbReference type="Gene3D" id="3.30.1540.10">
    <property type="entry name" value="formyl-coa transferase, domain 3"/>
    <property type="match status" value="1"/>
</dbReference>
<dbReference type="RefSeq" id="WP_260221706.1">
    <property type="nucleotide sequence ID" value="NZ_JAJAGO010000020.1"/>
</dbReference>
<sequence>MNDSHDAAPVSATPANSPTPTRPTGTPGSLDGLRVLDLATLFAGPLAATMLGDFGADVIKVEHPRKPDPSRGHGPAKDGVGLWWKLLGRNKRTLTLDLSTPGGRDVLLRLVAESDVVIENFRPGTLEKWDLGWDHLSAANPGLVLARVTGFGQFGPYARRPGFGTLAEAMSGFAAATGEPDGPPTLPPFGLADSIAALSTAFAVMTALHGREATGRGQIIDMAIIEPMLAVLGPQSLWYDQLGYVQPRTGNRSTNNAPRNTYRTADGKWLAVSTSAQSIAERVLRLVGRPEFIEEPWFATGAGRAQHADELDEAVGGWIAAHERDEVVAAFEKAEAAVAPVNDIRDVLADEQYRALGTITEVEDDELGTLRMQNVLFRLSETPGAIKWAGRRHGADSEAILTELGLSRGEIDGLREGGAS</sequence>
<proteinExistence type="inferred from homology"/>
<evidence type="ECO:0000256" key="2">
    <source>
        <dbReference type="ARBA" id="ARBA00022679"/>
    </source>
</evidence>
<dbReference type="InterPro" id="IPR003673">
    <property type="entry name" value="CoA-Trfase_fam_III"/>
</dbReference>
<reference evidence="4 5" key="1">
    <citation type="submission" date="2021-10" db="EMBL/GenBank/DDBJ databases">
        <title>Streptomyces gossypii sp. nov., isolated from soil collected from cotton field.</title>
        <authorList>
            <person name="Ge X."/>
            <person name="Chen X."/>
            <person name="Liu W."/>
        </authorList>
    </citation>
    <scope>NUCLEOTIDE SEQUENCE [LARGE SCALE GENOMIC DNA]</scope>
    <source>
        <strain evidence="4 5">N2-109</strain>
    </source>
</reference>
<dbReference type="GO" id="GO:0016740">
    <property type="term" value="F:transferase activity"/>
    <property type="evidence" value="ECO:0007669"/>
    <property type="project" value="UniProtKB-KW"/>
</dbReference>
<organism evidence="4 5">
    <name type="scientific">Streptomyces gossypii</name>
    <dbReference type="NCBI Taxonomy" id="2883101"/>
    <lineage>
        <taxon>Bacteria</taxon>
        <taxon>Bacillati</taxon>
        <taxon>Actinomycetota</taxon>
        <taxon>Actinomycetes</taxon>
        <taxon>Kitasatosporales</taxon>
        <taxon>Streptomycetaceae</taxon>
        <taxon>Streptomyces</taxon>
    </lineage>
</organism>
<evidence type="ECO:0000313" key="5">
    <source>
        <dbReference type="Proteomes" id="UP001156389"/>
    </source>
</evidence>
<comment type="caution">
    <text evidence="4">The sequence shown here is derived from an EMBL/GenBank/DDBJ whole genome shotgun (WGS) entry which is preliminary data.</text>
</comment>
<feature type="compositionally biased region" description="Low complexity" evidence="3">
    <location>
        <begin position="18"/>
        <end position="28"/>
    </location>
</feature>
<dbReference type="InterPro" id="IPR044855">
    <property type="entry name" value="CoA-Trfase_III_dom3_sf"/>
</dbReference>
<dbReference type="InterPro" id="IPR023606">
    <property type="entry name" value="CoA-Trfase_III_dom_1_sf"/>
</dbReference>
<accession>A0ABT2K2H8</accession>
<dbReference type="EMBL" id="JAJAGO010000020">
    <property type="protein sequence ID" value="MCT2594373.1"/>
    <property type="molecule type" value="Genomic_DNA"/>
</dbReference>
<evidence type="ECO:0000256" key="1">
    <source>
        <dbReference type="ARBA" id="ARBA00008383"/>
    </source>
</evidence>
<dbReference type="Proteomes" id="UP001156389">
    <property type="component" value="Unassembled WGS sequence"/>
</dbReference>